<evidence type="ECO:0000313" key="8">
    <source>
        <dbReference type="Proteomes" id="UP000094455"/>
    </source>
</evidence>
<dbReference type="GO" id="GO:0032266">
    <property type="term" value="F:phosphatidylinositol-3-phosphate binding"/>
    <property type="evidence" value="ECO:0007669"/>
    <property type="project" value="UniProtKB-ARBA"/>
</dbReference>
<evidence type="ECO:0000256" key="5">
    <source>
        <dbReference type="SAM" id="MobiDB-lite"/>
    </source>
</evidence>
<dbReference type="CDD" id="cd15737">
    <property type="entry name" value="FYVE2_Vac1p_like"/>
    <property type="match status" value="1"/>
</dbReference>
<keyword evidence="8" id="KW-1185">Reference proteome</keyword>
<dbReference type="GO" id="GO:0016567">
    <property type="term" value="P:protein ubiquitination"/>
    <property type="evidence" value="ECO:0007669"/>
    <property type="project" value="TreeGrafter"/>
</dbReference>
<dbReference type="PANTHER" id="PTHR23164:SF29">
    <property type="entry name" value="E3 UBIQUITIN-PROTEIN LIGASE PIB1"/>
    <property type="match status" value="1"/>
</dbReference>
<feature type="region of interest" description="Disordered" evidence="5">
    <location>
        <begin position="1"/>
        <end position="22"/>
    </location>
</feature>
<dbReference type="STRING" id="763406.A0A1E3NT31"/>
<feature type="domain" description="FYVE-type" evidence="6">
    <location>
        <begin position="277"/>
        <end position="367"/>
    </location>
</feature>
<sequence>MSKRRILGKSDGLPGTPRPATFLAQNGQAKSQSDNFICPMCNLPMKSLTQLNHHVDSIHLNIPTHNEPLDSEIGKSLERRTTSSSPPGSTISITSSGQKQHKRVDSKGTTSSRSTTISRGPLRLPTGHFVRPSNGMKCSDPRCHHKIGLKHGTINCSKCGRIYCSEHCHIPLKLNANLEVVDSNSLEGIWSKCCLQCLNDYDGWSGVIGNVPLVDKTNDFIRMRKTKIEDESLRNLVLEKRVEKVFSWIVNTFNSSGKFSETELRVFEAQLADWQDGHSVSECPICHTAFGFFIRKHHCRICGDIVCGDLRKGCSMVVPLGIIFDLMKPDENLNSKNQEIEYEKIEHFLKKDMFGVRVCSNCKRRVFNKKVFEVDKLKSENGDFMRSYKMWKMISKKIQTENMTDIKNDEENAMLVRLFTRLDKLAKQIQKIKSESQLSIDELKMYNTLESAIVNYVQAKLPILRKAQEEKLTREREVLQELIDGKPKLSMRDLREKREKLMVLNEQKYVVESMYQDFKKQRRFDDLKALDSNLEDIEREIQQLTEELGDDAFH</sequence>
<evidence type="ECO:0000256" key="1">
    <source>
        <dbReference type="ARBA" id="ARBA00022723"/>
    </source>
</evidence>
<proteinExistence type="predicted"/>
<dbReference type="Proteomes" id="UP000094455">
    <property type="component" value="Unassembled WGS sequence"/>
</dbReference>
<dbReference type="InterPro" id="IPR036531">
    <property type="entry name" value="Rbsn_Rab-bd_sf"/>
</dbReference>
<evidence type="ECO:0000256" key="2">
    <source>
        <dbReference type="ARBA" id="ARBA00022771"/>
    </source>
</evidence>
<dbReference type="Pfam" id="PF11464">
    <property type="entry name" value="Rbsn"/>
    <property type="match status" value="1"/>
</dbReference>
<dbReference type="InterPro" id="IPR000306">
    <property type="entry name" value="Znf_FYVE"/>
</dbReference>
<reference evidence="7 8" key="1">
    <citation type="journal article" date="2016" name="Proc. Natl. Acad. Sci. U.S.A.">
        <title>Comparative genomics of biotechnologically important yeasts.</title>
        <authorList>
            <person name="Riley R."/>
            <person name="Haridas S."/>
            <person name="Wolfe K.H."/>
            <person name="Lopes M.R."/>
            <person name="Hittinger C.T."/>
            <person name="Goeker M."/>
            <person name="Salamov A.A."/>
            <person name="Wisecaver J.H."/>
            <person name="Long T.M."/>
            <person name="Calvey C.H."/>
            <person name="Aerts A.L."/>
            <person name="Barry K.W."/>
            <person name="Choi C."/>
            <person name="Clum A."/>
            <person name="Coughlan A.Y."/>
            <person name="Deshpande S."/>
            <person name="Douglass A.P."/>
            <person name="Hanson S.J."/>
            <person name="Klenk H.-P."/>
            <person name="LaButti K.M."/>
            <person name="Lapidus A."/>
            <person name="Lindquist E.A."/>
            <person name="Lipzen A.M."/>
            <person name="Meier-Kolthoff J.P."/>
            <person name="Ohm R.A."/>
            <person name="Otillar R.P."/>
            <person name="Pangilinan J.L."/>
            <person name="Peng Y."/>
            <person name="Rokas A."/>
            <person name="Rosa C.A."/>
            <person name="Scheuner C."/>
            <person name="Sibirny A.A."/>
            <person name="Slot J.C."/>
            <person name="Stielow J.B."/>
            <person name="Sun H."/>
            <person name="Kurtzman C.P."/>
            <person name="Blackwell M."/>
            <person name="Grigoriev I.V."/>
            <person name="Jeffries T.W."/>
        </authorList>
    </citation>
    <scope>NUCLEOTIDE SEQUENCE [LARGE SCALE GENOMIC DNA]</scope>
    <source>
        <strain evidence="7 8">NRRL Y-2026</strain>
    </source>
</reference>
<gene>
    <name evidence="7" type="ORF">PICMEDRAFT_70340</name>
</gene>
<evidence type="ECO:0000259" key="6">
    <source>
        <dbReference type="PROSITE" id="PS50178"/>
    </source>
</evidence>
<accession>A0A1E3NT31</accession>
<dbReference type="SUPFAM" id="SSF57903">
    <property type="entry name" value="FYVE/PHD zinc finger"/>
    <property type="match status" value="2"/>
</dbReference>
<protein>
    <recommendedName>
        <fullName evidence="6">FYVE-type domain-containing protein</fullName>
    </recommendedName>
</protein>
<dbReference type="InterPro" id="IPR013087">
    <property type="entry name" value="Znf_C2H2_type"/>
</dbReference>
<feature type="compositionally biased region" description="Low complexity" evidence="5">
    <location>
        <begin position="82"/>
        <end position="97"/>
    </location>
</feature>
<feature type="compositionally biased region" description="Low complexity" evidence="5">
    <location>
        <begin position="109"/>
        <end position="119"/>
    </location>
</feature>
<dbReference type="PROSITE" id="PS00028">
    <property type="entry name" value="ZINC_FINGER_C2H2_1"/>
    <property type="match status" value="1"/>
</dbReference>
<dbReference type="GeneID" id="30180302"/>
<organism evidence="7 8">
    <name type="scientific">Pichia membranifaciens NRRL Y-2026</name>
    <dbReference type="NCBI Taxonomy" id="763406"/>
    <lineage>
        <taxon>Eukaryota</taxon>
        <taxon>Fungi</taxon>
        <taxon>Dikarya</taxon>
        <taxon>Ascomycota</taxon>
        <taxon>Saccharomycotina</taxon>
        <taxon>Pichiomycetes</taxon>
        <taxon>Pichiales</taxon>
        <taxon>Pichiaceae</taxon>
        <taxon>Pichia</taxon>
    </lineage>
</organism>
<dbReference type="PANTHER" id="PTHR23164">
    <property type="entry name" value="EARLY ENDOSOME ANTIGEN 1"/>
    <property type="match status" value="1"/>
</dbReference>
<dbReference type="InterPro" id="IPR021565">
    <property type="entry name" value="Rbsn_Rab-bd"/>
</dbReference>
<dbReference type="InterPro" id="IPR017455">
    <property type="entry name" value="Znf_FYVE-rel"/>
</dbReference>
<evidence type="ECO:0000256" key="3">
    <source>
        <dbReference type="ARBA" id="ARBA00022833"/>
    </source>
</evidence>
<dbReference type="RefSeq" id="XP_019019836.1">
    <property type="nucleotide sequence ID" value="XM_019163615.1"/>
</dbReference>
<dbReference type="OrthoDB" id="166134at2759"/>
<dbReference type="EMBL" id="KV454001">
    <property type="protein sequence ID" value="ODQ48723.1"/>
    <property type="molecule type" value="Genomic_DNA"/>
</dbReference>
<dbReference type="AlphaFoldDB" id="A0A1E3NT31"/>
<name>A0A1E3NT31_9ASCO</name>
<dbReference type="GO" id="GO:0008270">
    <property type="term" value="F:zinc ion binding"/>
    <property type="evidence" value="ECO:0007669"/>
    <property type="project" value="UniProtKB-KW"/>
</dbReference>
<dbReference type="InterPro" id="IPR011011">
    <property type="entry name" value="Znf_FYVE_PHD"/>
</dbReference>
<dbReference type="InterPro" id="IPR013083">
    <property type="entry name" value="Znf_RING/FYVE/PHD"/>
</dbReference>
<dbReference type="SUPFAM" id="SSF140125">
    <property type="entry name" value="Rabenosyn-5 Rab-binding domain-like"/>
    <property type="match status" value="1"/>
</dbReference>
<keyword evidence="1" id="KW-0479">Metal-binding</keyword>
<keyword evidence="3" id="KW-0862">Zinc</keyword>
<evidence type="ECO:0000313" key="7">
    <source>
        <dbReference type="EMBL" id="ODQ48723.1"/>
    </source>
</evidence>
<dbReference type="SMART" id="SM00064">
    <property type="entry name" value="FYVE"/>
    <property type="match status" value="2"/>
</dbReference>
<feature type="region of interest" description="Disordered" evidence="5">
    <location>
        <begin position="77"/>
        <end position="126"/>
    </location>
</feature>
<dbReference type="Pfam" id="PF01363">
    <property type="entry name" value="FYVE"/>
    <property type="match status" value="1"/>
</dbReference>
<evidence type="ECO:0000256" key="4">
    <source>
        <dbReference type="PROSITE-ProRule" id="PRU00091"/>
    </source>
</evidence>
<dbReference type="Gene3D" id="3.30.40.10">
    <property type="entry name" value="Zinc/RING finger domain, C3HC4 (zinc finger)"/>
    <property type="match status" value="1"/>
</dbReference>
<keyword evidence="2 4" id="KW-0863">Zinc-finger</keyword>
<dbReference type="PROSITE" id="PS50178">
    <property type="entry name" value="ZF_FYVE"/>
    <property type="match status" value="1"/>
</dbReference>